<keyword evidence="10" id="KW-0812">Transmembrane</keyword>
<comment type="subunit">
    <text evidence="5">Interacts with the ATG8 family proteins GABARAP and GABARAPL1. Interacts with several glycogen-associated proteins, such as GYS2 (liver glycogen synthase), GDE (glycogen debranching enzyme), GBE1 (glycogen branching enzyme 1) and EPM2A (Laforin).</text>
</comment>
<dbReference type="GO" id="GO:2001069">
    <property type="term" value="F:glycogen binding"/>
    <property type="evidence" value="ECO:0007669"/>
    <property type="project" value="InterPro"/>
</dbReference>
<evidence type="ECO:0000256" key="2">
    <source>
        <dbReference type="ARBA" id="ARBA00024012"/>
    </source>
</evidence>
<dbReference type="PROSITE" id="PS51166">
    <property type="entry name" value="CBM20"/>
    <property type="match status" value="1"/>
</dbReference>
<dbReference type="SMART" id="SM01065">
    <property type="entry name" value="CBM_2"/>
    <property type="match status" value="1"/>
</dbReference>
<evidence type="ECO:0000256" key="6">
    <source>
        <dbReference type="ARBA" id="ARBA00073038"/>
    </source>
</evidence>
<evidence type="ECO:0000256" key="5">
    <source>
        <dbReference type="ARBA" id="ARBA00062412"/>
    </source>
</evidence>
<feature type="region of interest" description="Disordered" evidence="9">
    <location>
        <begin position="89"/>
        <end position="129"/>
    </location>
</feature>
<evidence type="ECO:0000256" key="4">
    <source>
        <dbReference type="ARBA" id="ARBA00060405"/>
    </source>
</evidence>
<dbReference type="FunFam" id="2.60.40.10:FF:000552">
    <property type="entry name" value="Related to glucoamylase"/>
    <property type="match status" value="1"/>
</dbReference>
<dbReference type="InterPro" id="IPR013783">
    <property type="entry name" value="Ig-like_fold"/>
</dbReference>
<feature type="region of interest" description="Disordered" evidence="9">
    <location>
        <begin position="1"/>
        <end position="22"/>
    </location>
</feature>
<keyword evidence="10" id="KW-0472">Membrane</keyword>
<protein>
    <recommendedName>
        <fullName evidence="6">Starch-binding domain-containing protein 1</fullName>
    </recommendedName>
    <alternativeName>
        <fullName evidence="7">Genethonin-1</fullName>
    </alternativeName>
    <alternativeName>
        <fullName evidence="8">Glycophagy cargo receptor stbd1</fullName>
    </alternativeName>
</protein>
<evidence type="ECO:0000313" key="12">
    <source>
        <dbReference type="Ensembl" id="ENSPCEP00000008925.1"/>
    </source>
</evidence>
<dbReference type="Pfam" id="PF00686">
    <property type="entry name" value="CBM_20"/>
    <property type="match status" value="1"/>
</dbReference>
<evidence type="ECO:0000256" key="7">
    <source>
        <dbReference type="ARBA" id="ARBA00075794"/>
    </source>
</evidence>
<dbReference type="InterPro" id="IPR034838">
    <property type="entry name" value="CBM20_genethonin_1"/>
</dbReference>
<evidence type="ECO:0000256" key="1">
    <source>
        <dbReference type="ARBA" id="ARBA00004643"/>
    </source>
</evidence>
<feature type="compositionally biased region" description="Polar residues" evidence="9">
    <location>
        <begin position="89"/>
        <end position="102"/>
    </location>
</feature>
<evidence type="ECO:0000256" key="3">
    <source>
        <dbReference type="ARBA" id="ARBA00053886"/>
    </source>
</evidence>
<dbReference type="Proteomes" id="UP000694393">
    <property type="component" value="Unplaced"/>
</dbReference>
<dbReference type="GO" id="GO:0034045">
    <property type="term" value="C:phagophore assembly site membrane"/>
    <property type="evidence" value="ECO:0007669"/>
    <property type="project" value="UniProtKB-SubCell"/>
</dbReference>
<feature type="region of interest" description="Disordered" evidence="9">
    <location>
        <begin position="45"/>
        <end position="77"/>
    </location>
</feature>
<proteinExistence type="predicted"/>
<dbReference type="CDD" id="cd05813">
    <property type="entry name" value="CBM20_genethonin_1"/>
    <property type="match status" value="1"/>
</dbReference>
<evidence type="ECO:0000256" key="10">
    <source>
        <dbReference type="SAM" id="Phobius"/>
    </source>
</evidence>
<evidence type="ECO:0000256" key="8">
    <source>
        <dbReference type="ARBA" id="ARBA00076001"/>
    </source>
</evidence>
<dbReference type="Gene3D" id="2.60.40.10">
    <property type="entry name" value="Immunoglobulins"/>
    <property type="match status" value="1"/>
</dbReference>
<comment type="function">
    <text evidence="3">Acts as a cargo receptor for glycogen. Delivers its cargo to an autophagic pathway called glycophagy, resulting in the transport of glycogen to lysosomes.</text>
</comment>
<accession>A0A8C8RPD9</accession>
<sequence>MAAGDSPLSQPPSPRPEAASPAGGLWTALLMGLLAALLAWFWYGRGGEEPPAEPEQRGGTEQPAGEPRGAAEPLLENSDCVLSETTASVLASPQESIENLATTPRGEHVSSQSDDAPGECPETESLVKEPSTPLMNYSEFLRSETIGSSPAESEVLKLPEGEALCWDTLAGASPSSGVHKDKTEQPAQTLEYQDLVDHEDWEVVPEHSACGDASKNNSAVNADASDSQNNKELELADFLEADSKAKRVAAVPPMPQNIHVNFRVHYITHNDAQLIAVTGDHECLGEWHNYIPLKCDKDGFWSDTIILPADTKIEWKFILVENRKVTRWEECNNRTLMTEHEDGTAHQWWGYH</sequence>
<dbReference type="InterPro" id="IPR013784">
    <property type="entry name" value="Carb-bd-like_fold"/>
</dbReference>
<evidence type="ECO:0000256" key="9">
    <source>
        <dbReference type="SAM" id="MobiDB-lite"/>
    </source>
</evidence>
<dbReference type="SUPFAM" id="SSF49452">
    <property type="entry name" value="Starch-binding domain-like"/>
    <property type="match status" value="1"/>
</dbReference>
<comment type="subcellular location">
    <subcellularLocation>
        <location evidence="2">Cell membrane</location>
        <location evidence="2">Sarcolemma</location>
        <location evidence="2">T-tubule</location>
    </subcellularLocation>
    <subcellularLocation>
        <location evidence="1">Endoplasmic reticulum membrane</location>
        <topology evidence="1">Single-pass type III membrane protein</topology>
    </subcellularLocation>
    <subcellularLocation>
        <location evidence="4">Preautophagosomal structure membrane</location>
        <topology evidence="4">Single-pass type III membrane protein</topology>
    </subcellularLocation>
</comment>
<keyword evidence="10" id="KW-1133">Transmembrane helix</keyword>
<dbReference type="AlphaFoldDB" id="A0A8C8RPD9"/>
<feature type="domain" description="CBM20" evidence="11">
    <location>
        <begin position="252"/>
        <end position="351"/>
    </location>
</feature>
<dbReference type="GO" id="GO:2001070">
    <property type="term" value="F:starch binding"/>
    <property type="evidence" value="ECO:0007669"/>
    <property type="project" value="InterPro"/>
</dbReference>
<dbReference type="InterPro" id="IPR002044">
    <property type="entry name" value="CBM20"/>
</dbReference>
<dbReference type="PANTHER" id="PTHR15048:SF0">
    <property type="entry name" value="STARCH-BINDING DOMAIN-CONTAINING PROTEIN 1"/>
    <property type="match status" value="1"/>
</dbReference>
<keyword evidence="13" id="KW-1185">Reference proteome</keyword>
<evidence type="ECO:0000259" key="11">
    <source>
        <dbReference type="PROSITE" id="PS51166"/>
    </source>
</evidence>
<dbReference type="PANTHER" id="PTHR15048">
    <property type="entry name" value="STARCH-BINDING DOMAIN-CONTAINING PROTEIN 1"/>
    <property type="match status" value="1"/>
</dbReference>
<evidence type="ECO:0000313" key="13">
    <source>
        <dbReference type="Proteomes" id="UP000694393"/>
    </source>
</evidence>
<dbReference type="Ensembl" id="ENSPCET00000009239.1">
    <property type="protein sequence ID" value="ENSPCEP00000008925.1"/>
    <property type="gene ID" value="ENSPCEG00000007173.1"/>
</dbReference>
<dbReference type="GO" id="GO:0005789">
    <property type="term" value="C:endoplasmic reticulum membrane"/>
    <property type="evidence" value="ECO:0007669"/>
    <property type="project" value="UniProtKB-SubCell"/>
</dbReference>
<dbReference type="GO" id="GO:0030315">
    <property type="term" value="C:T-tubule"/>
    <property type="evidence" value="ECO:0007669"/>
    <property type="project" value="UniProtKB-SubCell"/>
</dbReference>
<reference evidence="12" key="2">
    <citation type="submission" date="2025-09" db="UniProtKB">
        <authorList>
            <consortium name="Ensembl"/>
        </authorList>
    </citation>
    <scope>IDENTIFICATION</scope>
</reference>
<name>A0A8C8RPD9_9SAUR</name>
<dbReference type="GO" id="GO:0061723">
    <property type="term" value="P:glycophagy"/>
    <property type="evidence" value="ECO:0007669"/>
    <property type="project" value="UniProtKB-ARBA"/>
</dbReference>
<reference evidence="12" key="1">
    <citation type="submission" date="2025-08" db="UniProtKB">
        <authorList>
            <consortium name="Ensembl"/>
        </authorList>
    </citation>
    <scope>IDENTIFICATION</scope>
</reference>
<feature type="transmembrane region" description="Helical" evidence="10">
    <location>
        <begin position="23"/>
        <end position="43"/>
    </location>
</feature>
<organism evidence="12 13">
    <name type="scientific">Pelusios castaneus</name>
    <name type="common">West African mud turtle</name>
    <dbReference type="NCBI Taxonomy" id="367368"/>
    <lineage>
        <taxon>Eukaryota</taxon>
        <taxon>Metazoa</taxon>
        <taxon>Chordata</taxon>
        <taxon>Craniata</taxon>
        <taxon>Vertebrata</taxon>
        <taxon>Euteleostomi</taxon>
        <taxon>Archelosauria</taxon>
        <taxon>Testudinata</taxon>
        <taxon>Testudines</taxon>
        <taxon>Pleurodira</taxon>
        <taxon>Pelomedusidae</taxon>
        <taxon>Pelusios</taxon>
    </lineage>
</organism>